<sequence>MKVFKWIQILKSLGLKVNIGLLTVVVFAVLLLSGCSSKPSFEEGSAQLRVNAEVAKMDVVRANIGALRSSVTDIPPYLKENPPKLSPSELGMLQAYLSSNKCEGELIEKRCHYASVIYAIELANRSDTRSEELYGAKVTIQSLLKTLDRIYAILQPPPPDSVEE</sequence>
<keyword evidence="2" id="KW-1185">Reference proteome</keyword>
<accession>A0A513PWP7</accession>
<dbReference type="KEGG" id="vg:55613500"/>
<name>A0A513PWP7_9CAUD</name>
<dbReference type="Proteomes" id="UP000320660">
    <property type="component" value="Segment"/>
</dbReference>
<evidence type="ECO:0008006" key="3">
    <source>
        <dbReference type="Google" id="ProtNLM"/>
    </source>
</evidence>
<dbReference type="GeneID" id="55613500"/>
<evidence type="ECO:0000313" key="2">
    <source>
        <dbReference type="Proteomes" id="UP000320660"/>
    </source>
</evidence>
<dbReference type="RefSeq" id="YP_009843234.1">
    <property type="nucleotide sequence ID" value="NC_048747.1"/>
</dbReference>
<dbReference type="EMBL" id="MK368614">
    <property type="protein sequence ID" value="QAU04287.1"/>
    <property type="molecule type" value="Genomic_DNA"/>
</dbReference>
<reference evidence="1 2" key="1">
    <citation type="submission" date="2019-01" db="EMBL/GenBank/DDBJ databases">
        <authorList>
            <person name="Le T.S."/>
            <person name="Kurtboke I."/>
        </authorList>
    </citation>
    <scope>NUCLEOTIDE SEQUENCE [LARGE SCALE GENOMIC DNA]</scope>
</reference>
<evidence type="ECO:0000313" key="1">
    <source>
        <dbReference type="EMBL" id="QAU04287.1"/>
    </source>
</evidence>
<protein>
    <recommendedName>
        <fullName evidence="3">Lipoprotein</fullName>
    </recommendedName>
</protein>
<dbReference type="PROSITE" id="PS51257">
    <property type="entry name" value="PROKAR_LIPOPROTEIN"/>
    <property type="match status" value="1"/>
</dbReference>
<proteinExistence type="predicted"/>
<organism evidence="1 2">
    <name type="scientific">Vibrio phage 2 TSL-2019</name>
    <dbReference type="NCBI Taxonomy" id="2508172"/>
    <lineage>
        <taxon>Viruses</taxon>
        <taxon>Duplodnaviria</taxon>
        <taxon>Heunggongvirae</taxon>
        <taxon>Uroviricota</taxon>
        <taxon>Caudoviricetes</taxon>
        <taxon>Chimalliviridae</taxon>
        <taxon>Gorgonvirinae</taxon>
        <taxon>Aphroditevirus</taxon>
        <taxon>Aphroditevirus av2TSL2019</taxon>
    </lineage>
</organism>